<feature type="transmembrane region" description="Helical" evidence="1">
    <location>
        <begin position="309"/>
        <end position="331"/>
    </location>
</feature>
<feature type="transmembrane region" description="Helical" evidence="1">
    <location>
        <begin position="35"/>
        <end position="52"/>
    </location>
</feature>
<sequence length="474" mass="53174">MEQNRAYKKWMFILLPALAMSLGWGLRGHIGGGPYGAMIPGAMVALSICLLLELPRTFSALVVVFGVAGVGIGGEMTYGQTLGFLRNMDTVWWGTFGTTVKGATWGFLGGMILSLGFLHRQIPLKTLLYAYLWLFVGMVIGFKLINDPMVLYFSYPEKPRPESWAALLVGGIAMLTYLRFKLPTVSRQLVTRFSLWGLLGGGLGFGLGGFWFVVGGKLGDAVIYHDWWKAMEFSFGALLGAALGFAAWLSRRTIQELAQEKSDLENEHGWVYQELLIGLGAGLLIYWLVPYTLEPFADGASGTDSFMMVGLRTVATILVNYAFFGLILILIALKFPWAAWQLGITLTFCHAAIDLIRDFYPDTNRWTPFTMYFLFVFLLTANVGVLVSYYKQNERLVRNLFLLLIWACMLISFGRWALHPERLNIDGLSFMQVLFGRFAVDLIFFSEAVILTVLLKRWFGDTKPERIKVASYSQ</sequence>
<gene>
    <name evidence="2" type="ORF">SAMN05216283_11393</name>
</gene>
<dbReference type="RefSeq" id="WP_139218333.1">
    <property type="nucleotide sequence ID" value="NZ_FONW01000013.1"/>
</dbReference>
<organism evidence="2 3">
    <name type="scientific">Sunxiuqinia elliptica</name>
    <dbReference type="NCBI Taxonomy" id="655355"/>
    <lineage>
        <taxon>Bacteria</taxon>
        <taxon>Pseudomonadati</taxon>
        <taxon>Bacteroidota</taxon>
        <taxon>Bacteroidia</taxon>
        <taxon>Marinilabiliales</taxon>
        <taxon>Prolixibacteraceae</taxon>
        <taxon>Sunxiuqinia</taxon>
    </lineage>
</organism>
<dbReference type="EMBL" id="FONW01000013">
    <property type="protein sequence ID" value="SFF70667.1"/>
    <property type="molecule type" value="Genomic_DNA"/>
</dbReference>
<feature type="transmembrane region" description="Helical" evidence="1">
    <location>
        <begin position="165"/>
        <end position="182"/>
    </location>
</feature>
<accession>A0A1I2KZR4</accession>
<dbReference type="STRING" id="655355.SAMN05216283_11393"/>
<evidence type="ECO:0000313" key="2">
    <source>
        <dbReference type="EMBL" id="SFF70667.1"/>
    </source>
</evidence>
<feature type="transmembrane region" description="Helical" evidence="1">
    <location>
        <begin position="438"/>
        <end position="459"/>
    </location>
</feature>
<feature type="transmembrane region" description="Helical" evidence="1">
    <location>
        <begin position="369"/>
        <end position="388"/>
    </location>
</feature>
<feature type="transmembrane region" description="Helical" evidence="1">
    <location>
        <begin position="127"/>
        <end position="145"/>
    </location>
</feature>
<protein>
    <submittedName>
        <fullName evidence="2">Uncharacterized protein</fullName>
    </submittedName>
</protein>
<feature type="transmembrane region" description="Helical" evidence="1">
    <location>
        <begin position="338"/>
        <end position="357"/>
    </location>
</feature>
<evidence type="ECO:0000313" key="3">
    <source>
        <dbReference type="Proteomes" id="UP000198964"/>
    </source>
</evidence>
<dbReference type="AlphaFoldDB" id="A0A1I2KZR4"/>
<feature type="transmembrane region" description="Helical" evidence="1">
    <location>
        <begin position="270"/>
        <end position="289"/>
    </location>
</feature>
<proteinExistence type="predicted"/>
<reference evidence="2 3" key="1">
    <citation type="submission" date="2016-10" db="EMBL/GenBank/DDBJ databases">
        <authorList>
            <person name="de Groot N.N."/>
        </authorList>
    </citation>
    <scope>NUCLEOTIDE SEQUENCE [LARGE SCALE GENOMIC DNA]</scope>
    <source>
        <strain evidence="2 3">CGMCC 1.9156</strain>
    </source>
</reference>
<feature type="transmembrane region" description="Helical" evidence="1">
    <location>
        <begin position="59"/>
        <end position="79"/>
    </location>
</feature>
<name>A0A1I2KZR4_9BACT</name>
<keyword evidence="1" id="KW-0812">Transmembrane</keyword>
<feature type="transmembrane region" description="Helical" evidence="1">
    <location>
        <begin position="233"/>
        <end position="249"/>
    </location>
</feature>
<feature type="transmembrane region" description="Helical" evidence="1">
    <location>
        <begin position="400"/>
        <end position="418"/>
    </location>
</feature>
<keyword evidence="1" id="KW-0472">Membrane</keyword>
<dbReference type="Proteomes" id="UP000198964">
    <property type="component" value="Unassembled WGS sequence"/>
</dbReference>
<feature type="transmembrane region" description="Helical" evidence="1">
    <location>
        <begin position="194"/>
        <end position="213"/>
    </location>
</feature>
<keyword evidence="3" id="KW-1185">Reference proteome</keyword>
<keyword evidence="1" id="KW-1133">Transmembrane helix</keyword>
<evidence type="ECO:0000256" key="1">
    <source>
        <dbReference type="SAM" id="Phobius"/>
    </source>
</evidence>
<feature type="transmembrane region" description="Helical" evidence="1">
    <location>
        <begin position="91"/>
        <end position="115"/>
    </location>
</feature>